<dbReference type="EMBL" id="UGRU01000001">
    <property type="protein sequence ID" value="SUA42533.1"/>
    <property type="molecule type" value="Genomic_DNA"/>
</dbReference>
<proteinExistence type="predicted"/>
<name>A0A378WQC2_9NOCA</name>
<evidence type="ECO:0000313" key="1">
    <source>
        <dbReference type="EMBL" id="SUA42533.1"/>
    </source>
</evidence>
<dbReference type="AlphaFoldDB" id="A0A378WQC2"/>
<gene>
    <name evidence="1" type="ORF">NCTC13184_01890</name>
</gene>
<accession>A0A378WQC2</accession>
<sequence>MRTVITVGADVPDHPHGEAQVAMTASVMVPSL</sequence>
<organism evidence="1 2">
    <name type="scientific">Nocardia africana</name>
    <dbReference type="NCBI Taxonomy" id="134964"/>
    <lineage>
        <taxon>Bacteria</taxon>
        <taxon>Bacillati</taxon>
        <taxon>Actinomycetota</taxon>
        <taxon>Actinomycetes</taxon>
        <taxon>Mycobacteriales</taxon>
        <taxon>Nocardiaceae</taxon>
        <taxon>Nocardia</taxon>
    </lineage>
</organism>
<evidence type="ECO:0000313" key="2">
    <source>
        <dbReference type="Proteomes" id="UP000255082"/>
    </source>
</evidence>
<reference evidence="1 2" key="1">
    <citation type="submission" date="2018-06" db="EMBL/GenBank/DDBJ databases">
        <authorList>
            <consortium name="Pathogen Informatics"/>
            <person name="Doyle S."/>
        </authorList>
    </citation>
    <scope>NUCLEOTIDE SEQUENCE [LARGE SCALE GENOMIC DNA]</scope>
    <source>
        <strain evidence="1 2">NCTC13184</strain>
    </source>
</reference>
<dbReference type="Proteomes" id="UP000255082">
    <property type="component" value="Unassembled WGS sequence"/>
</dbReference>
<protein>
    <submittedName>
        <fullName evidence="1">Uncharacterized protein</fullName>
    </submittedName>
</protein>